<dbReference type="GO" id="GO:0071973">
    <property type="term" value="P:bacterial-type flagellum-dependent cell motility"/>
    <property type="evidence" value="ECO:0007669"/>
    <property type="project" value="TreeGrafter"/>
</dbReference>
<dbReference type="PANTHER" id="PTHR30288">
    <property type="entry name" value="FLAGELLAR CAP/ASSEMBLY PROTEIN FLID"/>
    <property type="match status" value="1"/>
</dbReference>
<accession>A0A0F9FZZ7</accession>
<dbReference type="Pfam" id="PF07195">
    <property type="entry name" value="FliD_C"/>
    <property type="match status" value="1"/>
</dbReference>
<dbReference type="InterPro" id="IPR040026">
    <property type="entry name" value="FliD"/>
</dbReference>
<dbReference type="GO" id="GO:0009421">
    <property type="term" value="C:bacterial-type flagellum filament cap"/>
    <property type="evidence" value="ECO:0007669"/>
    <property type="project" value="InterPro"/>
</dbReference>
<dbReference type="AlphaFoldDB" id="A0A0F9FZZ7"/>
<feature type="non-terminal residue" evidence="2">
    <location>
        <position position="822"/>
    </location>
</feature>
<dbReference type="InterPro" id="IPR010809">
    <property type="entry name" value="FliD_C"/>
</dbReference>
<feature type="domain" description="Flagellar hook-associated protein 2 C-terminal" evidence="1">
    <location>
        <begin position="367"/>
        <end position="530"/>
    </location>
</feature>
<dbReference type="PANTHER" id="PTHR30288:SF0">
    <property type="entry name" value="FLAGELLAR HOOK-ASSOCIATED PROTEIN 2"/>
    <property type="match status" value="1"/>
</dbReference>
<evidence type="ECO:0000259" key="1">
    <source>
        <dbReference type="Pfam" id="PF07195"/>
    </source>
</evidence>
<sequence length="822" mass="83859">TPTSQLAQARQLSSQSHTSASTALNLSGEFVINGKAINITTTDTLSDIAVKINNANSGSNATGVTATILSASSTDNRLILTSDNTGEGKFSILDASATGTDILQSLGLTNSIATIKNTTSDGAKSDKFSSSTTAVGSLLGLTSAQNSSTVQIAGTNVTINLATQDLTTIASTINGVAGVTASVVSTTTDGVTTFQIDISGTTSFVDSNNILETLGILEGQQGSISEVHTASTVNNDLGASPIVAGTFFDQIDTTGGPGNDVQNNDTITISGTDHNGNAVSGTFTITDKTTQTVGNLLTQIETVLEQNGGGNSFTASIVGGQIVITDDQAGDSQLSVNIVTNNEGGGTLDFGAVTATTQGYAMQTTAGQDVNVKIDGVAVSRSSNSIDDVISGVTLDLARVESGTTVNLTISRDTDSIKSNINDFITEYNSIIDFINQQFTFDEDTESSGVLAGESALFTIKSIIQSTITSANSLLPANYDALSLIGITSDINGKLSLKDSDFLSAINTDFNAVRRLFTAEGTTTNSEITHINHTKETVQGDYAVVINTVATQATVTGTGDLSSGIGGAGDVLDYTITDTSTGRVATITLDGSSNGSSIDNIVNAINSELARESTETLVGSVQNTESASAITSSTLLKNFDTGGGSLATNDVIQISGTTRSGTSVGNSFTITDLDTTTVQDFLSFIENSYNNKVSATINGSGSLVLTDNTVGDSQLSIDITEPGTLNFGTVLTTNTGGAEGRYSMEITASKSGNNLVITHDSYGGSGGFTITEANDYSGIVDGAYTGEDVAGTIDGEAATGAGQILTGCASIANSEGLSIRVT</sequence>
<feature type="non-terminal residue" evidence="2">
    <location>
        <position position="1"/>
    </location>
</feature>
<reference evidence="2" key="1">
    <citation type="journal article" date="2015" name="Nature">
        <title>Complex archaea that bridge the gap between prokaryotes and eukaryotes.</title>
        <authorList>
            <person name="Spang A."/>
            <person name="Saw J.H."/>
            <person name="Jorgensen S.L."/>
            <person name="Zaremba-Niedzwiedzka K."/>
            <person name="Martijn J."/>
            <person name="Lind A.E."/>
            <person name="van Eijk R."/>
            <person name="Schleper C."/>
            <person name="Guy L."/>
            <person name="Ettema T.J."/>
        </authorList>
    </citation>
    <scope>NUCLEOTIDE SEQUENCE</scope>
</reference>
<evidence type="ECO:0000313" key="2">
    <source>
        <dbReference type="EMBL" id="KKL92004.1"/>
    </source>
</evidence>
<gene>
    <name evidence="2" type="ORF">LCGC14_1889030</name>
</gene>
<comment type="caution">
    <text evidence="2">The sequence shown here is derived from an EMBL/GenBank/DDBJ whole genome shotgun (WGS) entry which is preliminary data.</text>
</comment>
<proteinExistence type="predicted"/>
<name>A0A0F9FZZ7_9ZZZZ</name>
<organism evidence="2">
    <name type="scientific">marine sediment metagenome</name>
    <dbReference type="NCBI Taxonomy" id="412755"/>
    <lineage>
        <taxon>unclassified sequences</taxon>
        <taxon>metagenomes</taxon>
        <taxon>ecological metagenomes</taxon>
    </lineage>
</organism>
<dbReference type="EMBL" id="LAZR01019584">
    <property type="protein sequence ID" value="KKL92004.1"/>
    <property type="molecule type" value="Genomic_DNA"/>
</dbReference>
<protein>
    <recommendedName>
        <fullName evidence="1">Flagellar hook-associated protein 2 C-terminal domain-containing protein</fullName>
    </recommendedName>
</protein>
<dbReference type="GO" id="GO:0007155">
    <property type="term" value="P:cell adhesion"/>
    <property type="evidence" value="ECO:0007669"/>
    <property type="project" value="InterPro"/>
</dbReference>